<feature type="domain" description="Glycosyl transferase family 1" evidence="1">
    <location>
        <begin position="604"/>
        <end position="752"/>
    </location>
</feature>
<dbReference type="InterPro" id="IPR016195">
    <property type="entry name" value="Pol/histidinol_Pase-like"/>
</dbReference>
<dbReference type="KEGG" id="cni:Calni_1624"/>
<dbReference type="Gene3D" id="3.20.20.140">
    <property type="entry name" value="Metal-dependent hydrolases"/>
    <property type="match status" value="1"/>
</dbReference>
<dbReference type="Gene3D" id="3.40.50.2000">
    <property type="entry name" value="Glycogen Phosphorylase B"/>
    <property type="match status" value="2"/>
</dbReference>
<dbReference type="Pfam" id="PF13439">
    <property type="entry name" value="Glyco_transf_4"/>
    <property type="match status" value="1"/>
</dbReference>
<accession>E4TFF8</accession>
<feature type="domain" description="Glycosyltransferase subfamily 4-like N-terminal" evidence="2">
    <location>
        <begin position="457"/>
        <end position="588"/>
    </location>
</feature>
<sequence length="777" mass="90121" precursor="true">MIKADLHVHSKYSRKPSEWFLRKIGAAESYTEPETLYFKLKDRGMDLVTITDHNTIKGCLKLKEKYDTDTFISVESTAHFPEDDCKIHILCYDITESEFEEIQRLRYNIYELREFIYEKGIAHSVAHPIYSINEKLTIEHIEKLILMFDNFETINGCRGDIYNKTITDILLGITKKRFEQLLNKHNLNLSKYNWEKGFTGGSDDHSGLLMGKAYTCSDFANNRETFIQALKDRKTLGLGNSADFYTLAFNIYKISYDYSQKSSLIQMTGGLLDDIISSIATRKKDSILKKLKFRKLKKKSEINEIVVDLLDNLKRIPEDEMERKISYTYEKASELIDEYLKLLLKKFKKDSKISLDYIYKSIIGSLPGFFASVPFFSSLKQSYKDHKIALELRRKFLNGNGNMYKRVAWFTDTINDLNGVSVTLKNIGFKAIEYDMPLAIFGSLHEDEVKNLPKNFVNCKSIFDFTLPYYKKIKLHIPSFMDVMSKLYRFAPDEIIISTPGPMGIVGLILGKVMGIKTTGIYHTDFSSEIYEIKKDDSLSAMVDKYVNYFYNQFDEIKVPSKEYIDILNNRGLYNPRISIFKRGIDTNKYFPIYRLSEINSINLIYAGRISKDKNIDFLLKVFYGVRVRFKELKTRLFIVGDGPYLEKLSREHRDRDIIFTGRVKENEMTKYYSFGDIFLFPSTTDTFGMAVLEAQACGLPAVVSDVGGPKEIIIDGVTGFVAKSGNLDDWVTKVSELIEKRLYGEDIINNMRFEAVKNVKQRYEWKALLEDLFLWR</sequence>
<dbReference type="Proteomes" id="UP000007039">
    <property type="component" value="Chromosome"/>
</dbReference>
<dbReference type="HOGENOM" id="CLU_018859_0_0_0"/>
<evidence type="ECO:0000259" key="2">
    <source>
        <dbReference type="Pfam" id="PF13439"/>
    </source>
</evidence>
<dbReference type="EMBL" id="CP002347">
    <property type="protein sequence ID" value="ADR19531.1"/>
    <property type="molecule type" value="Genomic_DNA"/>
</dbReference>
<dbReference type="OrthoDB" id="9802525at2"/>
<dbReference type="AlphaFoldDB" id="E4TFF8"/>
<dbReference type="InterPro" id="IPR050194">
    <property type="entry name" value="Glycosyltransferase_grp1"/>
</dbReference>
<dbReference type="Pfam" id="PF00534">
    <property type="entry name" value="Glycos_transf_1"/>
    <property type="match status" value="1"/>
</dbReference>
<keyword evidence="4" id="KW-1185">Reference proteome</keyword>
<dbReference type="PANTHER" id="PTHR45947:SF3">
    <property type="entry name" value="SULFOQUINOVOSYL TRANSFERASE SQD2"/>
    <property type="match status" value="1"/>
</dbReference>
<keyword evidence="3" id="KW-0808">Transferase</keyword>
<dbReference type="PANTHER" id="PTHR45947">
    <property type="entry name" value="SULFOQUINOVOSYL TRANSFERASE SQD2"/>
    <property type="match status" value="1"/>
</dbReference>
<evidence type="ECO:0000313" key="4">
    <source>
        <dbReference type="Proteomes" id="UP000007039"/>
    </source>
</evidence>
<dbReference type="InterPro" id="IPR028098">
    <property type="entry name" value="Glyco_trans_4-like_N"/>
</dbReference>
<reference evidence="3 4" key="2">
    <citation type="journal article" date="2011" name="Stand. Genomic Sci.">
        <title>Complete genome sequence of Calditerrivibrio nitroreducens type strain (Yu37-1).</title>
        <authorList>
            <person name="Pitluck S."/>
            <person name="Sikorski J."/>
            <person name="Zeytun A."/>
            <person name="Lapidus A."/>
            <person name="Nolan M."/>
            <person name="Lucas S."/>
            <person name="Hammon N."/>
            <person name="Deshpande S."/>
            <person name="Cheng J.F."/>
            <person name="Tapia R."/>
            <person name="Han C."/>
            <person name="Goodwin L."/>
            <person name="Liolios K."/>
            <person name="Pagani I."/>
            <person name="Ivanova N."/>
            <person name="Mavromatis K."/>
            <person name="Pati A."/>
            <person name="Chen A."/>
            <person name="Palaniappan K."/>
            <person name="Hauser L."/>
            <person name="Chang Y.J."/>
            <person name="Jeffries C.D."/>
            <person name="Detter J.C."/>
            <person name="Brambilla E."/>
            <person name="Djao O.D."/>
            <person name="Rohde M."/>
            <person name="Spring S."/>
            <person name="Goker M."/>
            <person name="Woyke T."/>
            <person name="Bristow J."/>
            <person name="Eisen J.A."/>
            <person name="Markowitz V."/>
            <person name="Hugenholtz P."/>
            <person name="Kyrpides N.C."/>
            <person name="Klenk H.P."/>
            <person name="Land M."/>
        </authorList>
    </citation>
    <scope>NUCLEOTIDE SEQUENCE [LARGE SCALE GENOMIC DNA]</scope>
    <source>
        <strain evidence="4">DSM 19672 / NBRC 101217 / Yu37-1</strain>
    </source>
</reference>
<dbReference type="STRING" id="768670.Calni_1624"/>
<dbReference type="GO" id="GO:0016757">
    <property type="term" value="F:glycosyltransferase activity"/>
    <property type="evidence" value="ECO:0007669"/>
    <property type="project" value="UniProtKB-ARBA"/>
</dbReference>
<evidence type="ECO:0000313" key="3">
    <source>
        <dbReference type="EMBL" id="ADR19531.1"/>
    </source>
</evidence>
<dbReference type="SUPFAM" id="SSF89550">
    <property type="entry name" value="PHP domain-like"/>
    <property type="match status" value="1"/>
</dbReference>
<dbReference type="SUPFAM" id="SSF53756">
    <property type="entry name" value="UDP-Glycosyltransferase/glycogen phosphorylase"/>
    <property type="match status" value="1"/>
</dbReference>
<dbReference type="RefSeq" id="WP_013451742.1">
    <property type="nucleotide sequence ID" value="NC_014758.1"/>
</dbReference>
<name>E4TFF8_CALNY</name>
<protein>
    <submittedName>
        <fullName evidence="3">Glycosyl transferase group 1</fullName>
    </submittedName>
</protein>
<evidence type="ECO:0000259" key="1">
    <source>
        <dbReference type="Pfam" id="PF00534"/>
    </source>
</evidence>
<dbReference type="eggNOG" id="COG0613">
    <property type="taxonomic scope" value="Bacteria"/>
</dbReference>
<dbReference type="InterPro" id="IPR001296">
    <property type="entry name" value="Glyco_trans_1"/>
</dbReference>
<dbReference type="eggNOG" id="COG0438">
    <property type="taxonomic scope" value="Bacteria"/>
</dbReference>
<proteinExistence type="predicted"/>
<reference key="1">
    <citation type="submission" date="2010-11" db="EMBL/GenBank/DDBJ databases">
        <title>The complete genome of chromosome of Calditerrivibrio nitroreducens DSM 19672.</title>
        <authorList>
            <consortium name="US DOE Joint Genome Institute (JGI-PGF)"/>
            <person name="Lucas S."/>
            <person name="Copeland A."/>
            <person name="Lapidus A."/>
            <person name="Bruce D."/>
            <person name="Goodwin L."/>
            <person name="Pitluck S."/>
            <person name="Kyrpides N."/>
            <person name="Mavromatis K."/>
            <person name="Ivanova N."/>
            <person name="Mikhailova N."/>
            <person name="Zeytun A."/>
            <person name="Brettin T."/>
            <person name="Detter J.C."/>
            <person name="Tapia R."/>
            <person name="Han C."/>
            <person name="Land M."/>
            <person name="Hauser L."/>
            <person name="Markowitz V."/>
            <person name="Cheng J.-F."/>
            <person name="Hugenholtz P."/>
            <person name="Woyke T."/>
            <person name="Wu D."/>
            <person name="Spring S."/>
            <person name="Schroeder M."/>
            <person name="Brambilla E."/>
            <person name="Klenk H.-P."/>
            <person name="Eisen J.A."/>
        </authorList>
    </citation>
    <scope>NUCLEOTIDE SEQUENCE [LARGE SCALE GENOMIC DNA]</scope>
    <source>
        <strain>DSM 19672</strain>
    </source>
</reference>
<dbReference type="CAZy" id="GT4">
    <property type="family name" value="Glycosyltransferase Family 4"/>
</dbReference>
<gene>
    <name evidence="3" type="ordered locus">Calni_1624</name>
</gene>
<organism evidence="3 4">
    <name type="scientific">Calditerrivibrio nitroreducens (strain DSM 19672 / NBRC 101217 / Yu37-1)</name>
    <dbReference type="NCBI Taxonomy" id="768670"/>
    <lineage>
        <taxon>Bacteria</taxon>
        <taxon>Pseudomonadati</taxon>
        <taxon>Deferribacterota</taxon>
        <taxon>Deferribacteres</taxon>
        <taxon>Deferribacterales</taxon>
        <taxon>Calditerrivibrionaceae</taxon>
    </lineage>
</organism>